<feature type="compositionally biased region" description="Polar residues" evidence="1">
    <location>
        <begin position="742"/>
        <end position="766"/>
    </location>
</feature>
<dbReference type="AlphaFoldDB" id="A0AAN7ZNX7"/>
<comment type="caution">
    <text evidence="3">The sequence shown here is derived from an EMBL/GenBank/DDBJ whole genome shotgun (WGS) entry which is preliminary data.</text>
</comment>
<proteinExistence type="predicted"/>
<feature type="compositionally biased region" description="Basic and acidic residues" evidence="1">
    <location>
        <begin position="777"/>
        <end position="798"/>
    </location>
</feature>
<feature type="compositionally biased region" description="Polar residues" evidence="1">
    <location>
        <begin position="1"/>
        <end position="10"/>
    </location>
</feature>
<feature type="region of interest" description="Disordered" evidence="1">
    <location>
        <begin position="1"/>
        <end position="246"/>
    </location>
</feature>
<feature type="compositionally biased region" description="Low complexity" evidence="1">
    <location>
        <begin position="29"/>
        <end position="39"/>
    </location>
</feature>
<accession>A0AAN7ZNX7</accession>
<feature type="compositionally biased region" description="Basic and acidic residues" evidence="1">
    <location>
        <begin position="467"/>
        <end position="479"/>
    </location>
</feature>
<evidence type="ECO:0000313" key="4">
    <source>
        <dbReference type="Proteomes" id="UP001310594"/>
    </source>
</evidence>
<evidence type="ECO:0000313" key="3">
    <source>
        <dbReference type="EMBL" id="KAK5701486.1"/>
    </source>
</evidence>
<sequence>MSTNGGSTSIPLAASGVSFTRVSDRNGESGSQAESSSSRSTRDRDLRKSMEDDARRSQDTAESSITPERRTISAGHRHRTSGGFLLGSGVMNGSPRASDLPHRSGKRKAQNGYLQVGKTRNPPSRLSVDSSVPGSPLSRQVSLGGPEADGEERVSASRPPSMDPAQLVQMALELSESRRRGASGGLKLPSPGRPDSRRSSGLRPSDTARQASRQRRRASYTSNEPTRRASGRYSAEPQDGQQDAEQDPIEHDFVQNDVPRNFTPATLSRVERARKYFELASEHRRLLQHLPPLKPDADAPGNHNFVAMNNPGSTHPEISRVPSYLNNKHSLGRSYNPLQALRNRRLRNRERQPLPAPPETWQDTDSVGRWVDDVEAATSNTAYRHAPDRVELPKYAGDDGTAIVVPDTSKGHRRNDTVSSVVTRPENGWSIEPSELLADVYWTERGHHKDLLENRHGSPIFRRTVRRSIDKPRRSRDTARSSVDLQRAIHESEEVPFHKRAHRGTHLLAKRHGKLPRSGSNSSGSTDGGRSVTRHGHGTDDFENTGPLEKHMEELMAKYESGELTSPVLVSPDHWDSMNPQFPMAQNGKGRGHRDTLSQGNANANGNSNGSGNGNGRLSVDTARQHRRNKSADGRLGSIDGKFAQDEATEPLSPAITGFRQSLEVDREAAQPRGTFARQKTKLHKIPLFRSHSKERRGIEATDFAATSDNVSIAADAGAETRPRMSMESSRPSFIQRHRTNESFGSSVRQGTGLSTDSTKEGNSTMGRLLKAGRIGEIVRNESSRFGDRLRGRERPDDAPPDTASEASDDEGEHMHRQSMGDDDPSPRTSVDQSRTKPKYFLPNLPSFRSPMARGGVATPGSVDSDPIARQQRAQKEAGRSTRFDRLAPPRINLPAEENELSTNRSDTYVDAERRKSYGFLGAKGSSNTSSISFAEQGPVGRSLKLRSGGQRHWSISDKPHAEQLSKVSARDVARVRALLLSSGVKAREIQRRANALREQPLPLYAKIGETVGQDFSRVPKKEEHLVSSRMLSDHLITILSQFEQDLDHFQNGTAKQLSSQLDGLGRKAAGHLTTTVHDTSDEADAFLVELTTKVPQDVKRVDDAIEDILRERRRQFRLLRRAGFKLLEWLVLGIMWWLWFIVLLFQAGKRVMVGMVRFLRWLFWF</sequence>
<feature type="region of interest" description="Disordered" evidence="1">
    <location>
        <begin position="463"/>
        <end position="546"/>
    </location>
</feature>
<feature type="region of interest" description="Disordered" evidence="1">
    <location>
        <begin position="574"/>
        <end position="648"/>
    </location>
</feature>
<feature type="compositionally biased region" description="Basic and acidic residues" evidence="1">
    <location>
        <begin position="487"/>
        <end position="497"/>
    </location>
</feature>
<evidence type="ECO:0000256" key="1">
    <source>
        <dbReference type="SAM" id="MobiDB-lite"/>
    </source>
</evidence>
<feature type="compositionally biased region" description="Low complexity" evidence="1">
    <location>
        <begin position="518"/>
        <end position="531"/>
    </location>
</feature>
<feature type="compositionally biased region" description="Basic residues" evidence="1">
    <location>
        <begin position="498"/>
        <end position="515"/>
    </location>
</feature>
<dbReference type="PANTHER" id="PTHR38426">
    <property type="entry name" value="MAINTENANCE OF TELOMERE CAPPING PROTEIN 4"/>
    <property type="match status" value="1"/>
</dbReference>
<feature type="compositionally biased region" description="Basic and acidic residues" evidence="1">
    <location>
        <begin position="874"/>
        <end position="888"/>
    </location>
</feature>
<keyword evidence="2" id="KW-0472">Membrane</keyword>
<feature type="compositionally biased region" description="Basic and acidic residues" evidence="1">
    <location>
        <begin position="40"/>
        <end position="59"/>
    </location>
</feature>
<dbReference type="EMBL" id="JAVRQU010000006">
    <property type="protein sequence ID" value="KAK5701486.1"/>
    <property type="molecule type" value="Genomic_DNA"/>
</dbReference>
<dbReference type="InterPro" id="IPR038769">
    <property type="entry name" value="MTC4"/>
</dbReference>
<feature type="compositionally biased region" description="Low complexity" evidence="1">
    <location>
        <begin position="199"/>
        <end position="211"/>
    </location>
</feature>
<dbReference type="PANTHER" id="PTHR38426:SF1">
    <property type="entry name" value="MAINTENANCE OF TELOMERE CAPPING PROTEIN 4"/>
    <property type="match status" value="1"/>
</dbReference>
<feature type="compositionally biased region" description="Polar residues" evidence="1">
    <location>
        <begin position="121"/>
        <end position="141"/>
    </location>
</feature>
<dbReference type="Proteomes" id="UP001310594">
    <property type="component" value="Unassembled WGS sequence"/>
</dbReference>
<evidence type="ECO:0000256" key="2">
    <source>
        <dbReference type="SAM" id="Phobius"/>
    </source>
</evidence>
<keyword evidence="2" id="KW-1133">Transmembrane helix</keyword>
<name>A0AAN7ZNX7_9PEZI</name>
<gene>
    <name evidence="3" type="ORF">LTR97_004300</name>
</gene>
<protein>
    <submittedName>
        <fullName evidence="3">Uncharacterized protein</fullName>
    </submittedName>
</protein>
<keyword evidence="2" id="KW-0812">Transmembrane</keyword>
<reference evidence="3" key="1">
    <citation type="submission" date="2023-08" db="EMBL/GenBank/DDBJ databases">
        <title>Black Yeasts Isolated from many extreme environments.</title>
        <authorList>
            <person name="Coleine C."/>
            <person name="Stajich J.E."/>
            <person name="Selbmann L."/>
        </authorList>
    </citation>
    <scope>NUCLEOTIDE SEQUENCE</scope>
    <source>
        <strain evidence="3">CCFEE 5810</strain>
    </source>
</reference>
<feature type="transmembrane region" description="Helical" evidence="2">
    <location>
        <begin position="1127"/>
        <end position="1146"/>
    </location>
</feature>
<organism evidence="3 4">
    <name type="scientific">Elasticomyces elasticus</name>
    <dbReference type="NCBI Taxonomy" id="574655"/>
    <lineage>
        <taxon>Eukaryota</taxon>
        <taxon>Fungi</taxon>
        <taxon>Dikarya</taxon>
        <taxon>Ascomycota</taxon>
        <taxon>Pezizomycotina</taxon>
        <taxon>Dothideomycetes</taxon>
        <taxon>Dothideomycetidae</taxon>
        <taxon>Mycosphaerellales</taxon>
        <taxon>Teratosphaeriaceae</taxon>
        <taxon>Elasticomyces</taxon>
    </lineage>
</organism>
<feature type="region of interest" description="Disordered" evidence="1">
    <location>
        <begin position="718"/>
        <end position="888"/>
    </location>
</feature>